<proteinExistence type="predicted"/>
<organism evidence="1 2">
    <name type="scientific">Oedothorax gibbosus</name>
    <dbReference type="NCBI Taxonomy" id="931172"/>
    <lineage>
        <taxon>Eukaryota</taxon>
        <taxon>Metazoa</taxon>
        <taxon>Ecdysozoa</taxon>
        <taxon>Arthropoda</taxon>
        <taxon>Chelicerata</taxon>
        <taxon>Arachnida</taxon>
        <taxon>Araneae</taxon>
        <taxon>Araneomorphae</taxon>
        <taxon>Entelegynae</taxon>
        <taxon>Araneoidea</taxon>
        <taxon>Linyphiidae</taxon>
        <taxon>Erigoninae</taxon>
        <taxon>Oedothorax</taxon>
    </lineage>
</organism>
<dbReference type="AlphaFoldDB" id="A0AAV6U829"/>
<evidence type="ECO:0000313" key="2">
    <source>
        <dbReference type="Proteomes" id="UP000827092"/>
    </source>
</evidence>
<keyword evidence="2" id="KW-1185">Reference proteome</keyword>
<gene>
    <name evidence="1" type="ORF">JTE90_007956</name>
</gene>
<name>A0AAV6U829_9ARAC</name>
<protein>
    <submittedName>
        <fullName evidence="1">Uncharacterized protein</fullName>
    </submittedName>
</protein>
<sequence>MDRFWSSCKNKEMLQSAAATSFIEKEKMANFTTVLSRTITGDNDSRDAKIVMNKEVQICSDLRIFVEEADGRIVMHLFHAVQSGITCLIVISNDTDVVVFLLRYIFELWSKGLQEL</sequence>
<evidence type="ECO:0000313" key="1">
    <source>
        <dbReference type="EMBL" id="KAG8179988.1"/>
    </source>
</evidence>
<reference evidence="1 2" key="1">
    <citation type="journal article" date="2022" name="Nat. Ecol. Evol.">
        <title>A masculinizing supergene underlies an exaggerated male reproductive morph in a spider.</title>
        <authorList>
            <person name="Hendrickx F."/>
            <person name="De Corte Z."/>
            <person name="Sonet G."/>
            <person name="Van Belleghem S.M."/>
            <person name="Kostlbacher S."/>
            <person name="Vangestel C."/>
        </authorList>
    </citation>
    <scope>NUCLEOTIDE SEQUENCE [LARGE SCALE GENOMIC DNA]</scope>
    <source>
        <strain evidence="1">W744_W776</strain>
    </source>
</reference>
<dbReference type="Proteomes" id="UP000827092">
    <property type="component" value="Unassembled WGS sequence"/>
</dbReference>
<accession>A0AAV6U829</accession>
<comment type="caution">
    <text evidence="1">The sequence shown here is derived from an EMBL/GenBank/DDBJ whole genome shotgun (WGS) entry which is preliminary data.</text>
</comment>
<dbReference type="EMBL" id="JAFNEN010000592">
    <property type="protein sequence ID" value="KAG8179988.1"/>
    <property type="molecule type" value="Genomic_DNA"/>
</dbReference>